<dbReference type="InterPro" id="IPR024079">
    <property type="entry name" value="MetalloPept_cat_dom_sf"/>
</dbReference>
<dbReference type="OrthoDB" id="6003306at2"/>
<reference evidence="10 11" key="1">
    <citation type="submission" date="2015-05" db="EMBL/GenBank/DDBJ databases">
        <title>Genome sequencing and analysis of members of genus Stenotrophomonas.</title>
        <authorList>
            <person name="Patil P.P."/>
            <person name="Midha S."/>
            <person name="Patil P.B."/>
        </authorList>
    </citation>
    <scope>NUCLEOTIDE SEQUENCE [LARGE SCALE GENOMIC DNA]</scope>
    <source>
        <strain evidence="10 11">DSM 17805</strain>
    </source>
</reference>
<comment type="caution">
    <text evidence="10">The sequence shown here is derived from an EMBL/GenBank/DDBJ whole genome shotgun (WGS) entry which is preliminary data.</text>
</comment>
<dbReference type="InterPro" id="IPR018497">
    <property type="entry name" value="Peptidase_M13_C"/>
</dbReference>
<keyword evidence="5" id="KW-0862">Zinc</keyword>
<dbReference type="Proteomes" id="UP000051254">
    <property type="component" value="Unassembled WGS sequence"/>
</dbReference>
<proteinExistence type="predicted"/>
<evidence type="ECO:0000256" key="4">
    <source>
        <dbReference type="ARBA" id="ARBA00022801"/>
    </source>
</evidence>
<dbReference type="PATRIC" id="fig|266128.3.peg.2358"/>
<evidence type="ECO:0000259" key="9">
    <source>
        <dbReference type="Pfam" id="PF05649"/>
    </source>
</evidence>
<dbReference type="PANTHER" id="PTHR11733">
    <property type="entry name" value="ZINC METALLOPROTEASE FAMILY M13 NEPRILYSIN-RELATED"/>
    <property type="match status" value="1"/>
</dbReference>
<dbReference type="CDD" id="cd08662">
    <property type="entry name" value="M13"/>
    <property type="match status" value="1"/>
</dbReference>
<evidence type="ECO:0000313" key="11">
    <source>
        <dbReference type="Proteomes" id="UP000051254"/>
    </source>
</evidence>
<name>A0A0R0BQM7_9GAMM</name>
<keyword evidence="7" id="KW-0732">Signal</keyword>
<evidence type="ECO:0000259" key="8">
    <source>
        <dbReference type="Pfam" id="PF01431"/>
    </source>
</evidence>
<dbReference type="EMBL" id="LDJH01000006">
    <property type="protein sequence ID" value="KRG59615.1"/>
    <property type="molecule type" value="Genomic_DNA"/>
</dbReference>
<evidence type="ECO:0000256" key="7">
    <source>
        <dbReference type="SAM" id="SignalP"/>
    </source>
</evidence>
<comment type="cofactor">
    <cofactor evidence="1">
        <name>Zn(2+)</name>
        <dbReference type="ChEBI" id="CHEBI:29105"/>
    </cofactor>
</comment>
<evidence type="ECO:0000256" key="2">
    <source>
        <dbReference type="ARBA" id="ARBA00022670"/>
    </source>
</evidence>
<sequence>MIANRPLVVAITVCLGLAGLTASADADAQRRRAARAPAVAPACSDFYHLANAGWLAANPLPATGANSALAQLAGNAQTQQKALLDAAAQQPANEVQKLLGDFWASGLDEAAVEADGSRPIAPLLARINALGRNRELPATIAALHQVGIPVAFNFNADIDLKALDRHLGYFMQGGTGLPDPAFYTRDDAPIQHVRSRYRDYIKQILALTGTPANRLEREADAVLALETALATPSQALARINNPFNNYAPVAVAGLDRQYRHLRLGDFLKAQGVSAGQVSLAEPAVFASVDRLVGNHPLADWKAYLRWRVGDSMAPYLSRHYREAEFEFRGRLLRGQSTPPARWEQVLQAINLAAGPMLGREYTATHLTTADRRQAGLIIDKLRDAQIAAVIATPHLSEAARTEARAKLQAMKIEIGAPLRDLDYSVQPMGRGSFGSNMLIATTWRQREEMRRIGQSNADRRWEVLPQQPALAYDIAQNRLIATAAVLQPPVFDPAATTAAKFGSFGALVGHELSRAIDHKGALVDARGELRSWWTPADQTAWALLTSRMERQLAGLAYPGVADARINPALVRDSALADLSGLELAWQTWQEIEPQAGSTQRQQFFSAWAQLWPQAVSPGEALARQTGQVQLPGPLRVNAILANLPAFGQAFGCSAGQPMQLPADQQLQIWP</sequence>
<dbReference type="GO" id="GO:0004222">
    <property type="term" value="F:metalloendopeptidase activity"/>
    <property type="evidence" value="ECO:0007669"/>
    <property type="project" value="InterPro"/>
</dbReference>
<keyword evidence="11" id="KW-1185">Reference proteome</keyword>
<dbReference type="GO" id="GO:0005886">
    <property type="term" value="C:plasma membrane"/>
    <property type="evidence" value="ECO:0007669"/>
    <property type="project" value="TreeGrafter"/>
</dbReference>
<feature type="domain" description="Peptidase M13 C-terminal" evidence="8">
    <location>
        <begin position="472"/>
        <end position="662"/>
    </location>
</feature>
<feature type="chain" id="PRO_5006392868" evidence="7">
    <location>
        <begin position="25"/>
        <end position="670"/>
    </location>
</feature>
<dbReference type="InterPro" id="IPR000718">
    <property type="entry name" value="Peptidase_M13"/>
</dbReference>
<keyword evidence="2" id="KW-0645">Protease</keyword>
<dbReference type="Pfam" id="PF05649">
    <property type="entry name" value="Peptidase_M13_N"/>
    <property type="match status" value="1"/>
</dbReference>
<gene>
    <name evidence="10" type="ORF">ABB25_03480</name>
</gene>
<dbReference type="RefSeq" id="WP_057663751.1">
    <property type="nucleotide sequence ID" value="NZ_LDJH01000006.1"/>
</dbReference>
<keyword evidence="3" id="KW-0479">Metal-binding</keyword>
<dbReference type="Gene3D" id="1.10.1380.10">
    <property type="entry name" value="Neutral endopeptidase , domain2"/>
    <property type="match status" value="1"/>
</dbReference>
<dbReference type="Gene3D" id="3.40.390.10">
    <property type="entry name" value="Collagenase (Catalytic Domain)"/>
    <property type="match status" value="1"/>
</dbReference>
<feature type="domain" description="Peptidase M13 N-terminal" evidence="9">
    <location>
        <begin position="43"/>
        <end position="417"/>
    </location>
</feature>
<organism evidence="10 11">
    <name type="scientific">Stenotrophomonas koreensis</name>
    <dbReference type="NCBI Taxonomy" id="266128"/>
    <lineage>
        <taxon>Bacteria</taxon>
        <taxon>Pseudomonadati</taxon>
        <taxon>Pseudomonadota</taxon>
        <taxon>Gammaproteobacteria</taxon>
        <taxon>Lysobacterales</taxon>
        <taxon>Lysobacteraceae</taxon>
        <taxon>Stenotrophomonas</taxon>
    </lineage>
</organism>
<keyword evidence="4" id="KW-0378">Hydrolase</keyword>
<dbReference type="PANTHER" id="PTHR11733:SF222">
    <property type="entry name" value="IP12942P"/>
    <property type="match status" value="1"/>
</dbReference>
<dbReference type="GO" id="GO:0046872">
    <property type="term" value="F:metal ion binding"/>
    <property type="evidence" value="ECO:0007669"/>
    <property type="project" value="UniProtKB-KW"/>
</dbReference>
<dbReference type="STRING" id="266128.ABB25_03480"/>
<dbReference type="InterPro" id="IPR042089">
    <property type="entry name" value="Peptidase_M13_dom_2"/>
</dbReference>
<dbReference type="PROSITE" id="PS51885">
    <property type="entry name" value="NEPRILYSIN"/>
    <property type="match status" value="1"/>
</dbReference>
<keyword evidence="6" id="KW-0482">Metalloprotease</keyword>
<dbReference type="GO" id="GO:0006508">
    <property type="term" value="P:proteolysis"/>
    <property type="evidence" value="ECO:0007669"/>
    <property type="project" value="UniProtKB-KW"/>
</dbReference>
<dbReference type="Pfam" id="PF01431">
    <property type="entry name" value="Peptidase_M13"/>
    <property type="match status" value="1"/>
</dbReference>
<evidence type="ECO:0000313" key="10">
    <source>
        <dbReference type="EMBL" id="KRG59615.1"/>
    </source>
</evidence>
<protein>
    <submittedName>
        <fullName evidence="10">Peptidase M13</fullName>
    </submittedName>
</protein>
<dbReference type="InterPro" id="IPR008753">
    <property type="entry name" value="Peptidase_M13_N"/>
</dbReference>
<evidence type="ECO:0000256" key="5">
    <source>
        <dbReference type="ARBA" id="ARBA00022833"/>
    </source>
</evidence>
<dbReference type="AlphaFoldDB" id="A0A0R0BQM7"/>
<evidence type="ECO:0000256" key="3">
    <source>
        <dbReference type="ARBA" id="ARBA00022723"/>
    </source>
</evidence>
<feature type="signal peptide" evidence="7">
    <location>
        <begin position="1"/>
        <end position="24"/>
    </location>
</feature>
<evidence type="ECO:0000256" key="1">
    <source>
        <dbReference type="ARBA" id="ARBA00001947"/>
    </source>
</evidence>
<dbReference type="SUPFAM" id="SSF55486">
    <property type="entry name" value="Metalloproteases ('zincins'), catalytic domain"/>
    <property type="match status" value="1"/>
</dbReference>
<accession>A0A0R0BQM7</accession>
<evidence type="ECO:0000256" key="6">
    <source>
        <dbReference type="ARBA" id="ARBA00023049"/>
    </source>
</evidence>